<comment type="caution">
    <text evidence="5">The sequence shown here is derived from an EMBL/GenBank/DDBJ whole genome shotgun (WGS) entry which is preliminary data.</text>
</comment>
<dbReference type="SUPFAM" id="SSF52768">
    <property type="entry name" value="Arginase/deacetylase"/>
    <property type="match status" value="1"/>
</dbReference>
<keyword evidence="1" id="KW-0479">Metal-binding</keyword>
<evidence type="ECO:0000256" key="4">
    <source>
        <dbReference type="PROSITE-ProRule" id="PRU00742"/>
    </source>
</evidence>
<dbReference type="Proteomes" id="UP000730482">
    <property type="component" value="Unassembled WGS sequence"/>
</dbReference>
<evidence type="ECO:0000313" key="6">
    <source>
        <dbReference type="Proteomes" id="UP000730482"/>
    </source>
</evidence>
<keyword evidence="6" id="KW-1185">Reference proteome</keyword>
<dbReference type="InterPro" id="IPR006035">
    <property type="entry name" value="Ureohydrolase"/>
</dbReference>
<evidence type="ECO:0000256" key="2">
    <source>
        <dbReference type="ARBA" id="ARBA00022801"/>
    </source>
</evidence>
<evidence type="ECO:0000313" key="5">
    <source>
        <dbReference type="EMBL" id="MBS2548067.1"/>
    </source>
</evidence>
<dbReference type="Pfam" id="PF00491">
    <property type="entry name" value="Arginase"/>
    <property type="match status" value="1"/>
</dbReference>
<gene>
    <name evidence="5" type="ORF">KGQ19_14455</name>
</gene>
<organism evidence="5 6">
    <name type="scientific">Catenulispora pinistramenti</name>
    <dbReference type="NCBI Taxonomy" id="2705254"/>
    <lineage>
        <taxon>Bacteria</taxon>
        <taxon>Bacillati</taxon>
        <taxon>Actinomycetota</taxon>
        <taxon>Actinomycetes</taxon>
        <taxon>Catenulisporales</taxon>
        <taxon>Catenulisporaceae</taxon>
        <taxon>Catenulispora</taxon>
    </lineage>
</organism>
<dbReference type="CDD" id="cd09999">
    <property type="entry name" value="Arginase-like_1"/>
    <property type="match status" value="1"/>
</dbReference>
<proteinExistence type="inferred from homology"/>
<sequence>MIALLSAPTNLGLRPLRPTTVPGTAKAPEALREAGLYARFAELGARDAGVVLPGRYEDDARPGRLRNQDAIIDHSRRLAQRIGKIRAEGDAPLVIGGDCSLLIGCGLALRPTGRYGLVHLDGHTDFRNPGNSDACASLAGEDLAALIGRHWPAIADIDGLGPYFDPADTVHAGCREDDQEMAEVQEAISLTIRAAEILQDGVAATAARIRAQLDRAELHGYWLHVDVDILDGAVMPAVDSPDPGGLSADQLAGLVAALAPGAVGGDVGVFDPDHDPDGRYARLLVDVLTEGFGHLGQGRRY</sequence>
<keyword evidence="3" id="KW-0464">Manganese</keyword>
<reference evidence="5 6" key="1">
    <citation type="submission" date="2020-02" db="EMBL/GenBank/DDBJ databases">
        <title>Acidophilic actinobacteria isolated from forest soil.</title>
        <authorList>
            <person name="Golinska P."/>
        </authorList>
    </citation>
    <scope>NUCLEOTIDE SEQUENCE [LARGE SCALE GENOMIC DNA]</scope>
    <source>
        <strain evidence="5 6">NL8</strain>
    </source>
</reference>
<dbReference type="EMBL" id="JAAFYZ010000040">
    <property type="protein sequence ID" value="MBS2548067.1"/>
    <property type="molecule type" value="Genomic_DNA"/>
</dbReference>
<evidence type="ECO:0000256" key="3">
    <source>
        <dbReference type="ARBA" id="ARBA00023211"/>
    </source>
</evidence>
<keyword evidence="2" id="KW-0378">Hydrolase</keyword>
<dbReference type="PROSITE" id="PS51409">
    <property type="entry name" value="ARGINASE_2"/>
    <property type="match status" value="1"/>
</dbReference>
<accession>A0ABS5KPU1</accession>
<dbReference type="PANTHER" id="PTHR43782:SF3">
    <property type="entry name" value="ARGINASE"/>
    <property type="match status" value="1"/>
</dbReference>
<dbReference type="PANTHER" id="PTHR43782">
    <property type="entry name" value="ARGINASE"/>
    <property type="match status" value="1"/>
</dbReference>
<dbReference type="InterPro" id="IPR023696">
    <property type="entry name" value="Ureohydrolase_dom_sf"/>
</dbReference>
<name>A0ABS5KPU1_9ACTN</name>
<dbReference type="Gene3D" id="3.40.800.10">
    <property type="entry name" value="Ureohydrolase domain"/>
    <property type="match status" value="1"/>
</dbReference>
<protein>
    <submittedName>
        <fullName evidence="5">Arginase family protein</fullName>
    </submittedName>
</protein>
<evidence type="ECO:0000256" key="1">
    <source>
        <dbReference type="ARBA" id="ARBA00022723"/>
    </source>
</evidence>
<comment type="similarity">
    <text evidence="4">Belongs to the arginase family.</text>
</comment>
<dbReference type="RefSeq" id="WP_212009642.1">
    <property type="nucleotide sequence ID" value="NZ_JAAFYZ010000040.1"/>
</dbReference>